<dbReference type="SUPFAM" id="SSF52096">
    <property type="entry name" value="ClpP/crotonase"/>
    <property type="match status" value="1"/>
</dbReference>
<dbReference type="Proteomes" id="UP001610563">
    <property type="component" value="Unassembled WGS sequence"/>
</dbReference>
<dbReference type="PANTHER" id="PTHR43684">
    <property type="match status" value="1"/>
</dbReference>
<dbReference type="Pfam" id="PF00378">
    <property type="entry name" value="ECH_1"/>
    <property type="match status" value="1"/>
</dbReference>
<reference evidence="2 3" key="1">
    <citation type="submission" date="2024-07" db="EMBL/GenBank/DDBJ databases">
        <title>Section-level genome sequencing and comparative genomics of Aspergillus sections Usti and Cavernicolus.</title>
        <authorList>
            <consortium name="Lawrence Berkeley National Laboratory"/>
            <person name="Nybo J.L."/>
            <person name="Vesth T.C."/>
            <person name="Theobald S."/>
            <person name="Frisvad J.C."/>
            <person name="Larsen T.O."/>
            <person name="Kjaerboelling I."/>
            <person name="Rothschild-Mancinelli K."/>
            <person name="Lyhne E.K."/>
            <person name="Kogle M.E."/>
            <person name="Barry K."/>
            <person name="Clum A."/>
            <person name="Na H."/>
            <person name="Ledsgaard L."/>
            <person name="Lin J."/>
            <person name="Lipzen A."/>
            <person name="Kuo A."/>
            <person name="Riley R."/>
            <person name="Mondo S."/>
            <person name="Labutti K."/>
            <person name="Haridas S."/>
            <person name="Pangalinan J."/>
            <person name="Salamov A.A."/>
            <person name="Simmons B.A."/>
            <person name="Magnuson J.K."/>
            <person name="Chen J."/>
            <person name="Drula E."/>
            <person name="Henrissat B."/>
            <person name="Wiebenga A."/>
            <person name="Lubbers R.J."/>
            <person name="Gomes A.C."/>
            <person name="Makela M.R."/>
            <person name="Stajich J."/>
            <person name="Grigoriev I.V."/>
            <person name="Mortensen U.H."/>
            <person name="De Vries R.P."/>
            <person name="Baker S.E."/>
            <person name="Andersen M.R."/>
        </authorList>
    </citation>
    <scope>NUCLEOTIDE SEQUENCE [LARGE SCALE GENOMIC DNA]</scope>
    <source>
        <strain evidence="2 3">CBS 209.92</strain>
    </source>
</reference>
<keyword evidence="3" id="KW-1185">Reference proteome</keyword>
<name>A0ABR4G8W9_9EURO</name>
<dbReference type="InterPro" id="IPR029045">
    <property type="entry name" value="ClpP/crotonase-like_dom_sf"/>
</dbReference>
<evidence type="ECO:0000256" key="1">
    <source>
        <dbReference type="ARBA" id="ARBA00005254"/>
    </source>
</evidence>
<sequence>MAETLLASYSQLKLPDIRVSHVPESSPAPTPVILVHLDRLRQKNAFTPSMQESLIKVYTFVNIDPRVKAIVLTGNGSAFCAGMDLNIGFGAGGKASDQLSFGKTQRNIDHRDSGGQLALAIHNCSKPTVVAINGAAVGIGITMCLPATIRIACSQAKVGFVFARRGLTMEACSAWFLPRLIGLSKAMHLVATGSVYSASDPLLQGLFSEVLPTPEATVQRALDIAQDIAVNTSVVSTKLMRDMMCRAPESPEEMHLLDSRVINSRYGSHDNLEGVRSFFEKRPPAFADTMHDNKPDFHPWWKPVDVRGPSKL</sequence>
<accession>A0ABR4G8W9</accession>
<comment type="caution">
    <text evidence="2">The sequence shown here is derived from an EMBL/GenBank/DDBJ whole genome shotgun (WGS) entry which is preliminary data.</text>
</comment>
<proteinExistence type="inferred from homology"/>
<dbReference type="CDD" id="cd06558">
    <property type="entry name" value="crotonase-like"/>
    <property type="match status" value="1"/>
</dbReference>
<gene>
    <name evidence="2" type="ORF">BJX66DRAFT_350722</name>
</gene>
<dbReference type="InterPro" id="IPR001753">
    <property type="entry name" value="Enoyl-CoA_hydra/iso"/>
</dbReference>
<dbReference type="EMBL" id="JBFTWV010000037">
    <property type="protein sequence ID" value="KAL2795134.1"/>
    <property type="molecule type" value="Genomic_DNA"/>
</dbReference>
<evidence type="ECO:0000313" key="2">
    <source>
        <dbReference type="EMBL" id="KAL2795134.1"/>
    </source>
</evidence>
<dbReference type="InterPro" id="IPR051053">
    <property type="entry name" value="ECH/Chromodomain_protein"/>
</dbReference>
<protein>
    <submittedName>
        <fullName evidence="2">Enoyl-CoA hydratase/isomerase family protein</fullName>
    </submittedName>
</protein>
<dbReference type="PANTHER" id="PTHR43684:SF4">
    <property type="entry name" value="ENOYL-COA HYDRATASE_ISOMERASE FAMILY PROTEIN (AFU_ORTHOLOGUE AFUA_1G01890)"/>
    <property type="match status" value="1"/>
</dbReference>
<comment type="similarity">
    <text evidence="1">Belongs to the enoyl-CoA hydratase/isomerase family.</text>
</comment>
<organism evidence="2 3">
    <name type="scientific">Aspergillus keveii</name>
    <dbReference type="NCBI Taxonomy" id="714993"/>
    <lineage>
        <taxon>Eukaryota</taxon>
        <taxon>Fungi</taxon>
        <taxon>Dikarya</taxon>
        <taxon>Ascomycota</taxon>
        <taxon>Pezizomycotina</taxon>
        <taxon>Eurotiomycetes</taxon>
        <taxon>Eurotiomycetidae</taxon>
        <taxon>Eurotiales</taxon>
        <taxon>Aspergillaceae</taxon>
        <taxon>Aspergillus</taxon>
        <taxon>Aspergillus subgen. Nidulantes</taxon>
    </lineage>
</organism>
<dbReference type="Gene3D" id="3.90.226.10">
    <property type="entry name" value="2-enoyl-CoA Hydratase, Chain A, domain 1"/>
    <property type="match status" value="1"/>
</dbReference>
<evidence type="ECO:0000313" key="3">
    <source>
        <dbReference type="Proteomes" id="UP001610563"/>
    </source>
</evidence>